<proteinExistence type="predicted"/>
<dbReference type="OrthoDB" id="9764079at2"/>
<sequence length="67" mass="6974">METPMPAAATAALTTVVFTTVCAALERLIASHGAESVPLVMVTITNNPGAGQPARLRHFTARFEPAP</sequence>
<name>A0A7M2YZ91_9ACTN</name>
<keyword evidence="2" id="KW-1185">Reference proteome</keyword>
<accession>A0A7M2YZ91</accession>
<dbReference type="EMBL" id="QQZY01000003">
    <property type="protein sequence ID" value="RDI74819.1"/>
    <property type="molecule type" value="Genomic_DNA"/>
</dbReference>
<reference evidence="1 2" key="1">
    <citation type="submission" date="2018-07" db="EMBL/GenBank/DDBJ databases">
        <title>High-quality-draft genome sequence of Gaiella occulta.</title>
        <authorList>
            <person name="Severino R."/>
            <person name="Froufe H.J.C."/>
            <person name="Rainey F.A."/>
            <person name="Barroso C."/>
            <person name="Albuquerque L."/>
            <person name="Lobo-Da-Cunha A."/>
            <person name="Da Costa M.S."/>
            <person name="Egas C."/>
        </authorList>
    </citation>
    <scope>NUCLEOTIDE SEQUENCE [LARGE SCALE GENOMIC DNA]</scope>
    <source>
        <strain evidence="1 2">F2-233</strain>
    </source>
</reference>
<gene>
    <name evidence="1" type="ORF">Gocc_1708</name>
</gene>
<organism evidence="1 2">
    <name type="scientific">Gaiella occulta</name>
    <dbReference type="NCBI Taxonomy" id="1002870"/>
    <lineage>
        <taxon>Bacteria</taxon>
        <taxon>Bacillati</taxon>
        <taxon>Actinomycetota</taxon>
        <taxon>Thermoleophilia</taxon>
        <taxon>Gaiellales</taxon>
        <taxon>Gaiellaceae</taxon>
        <taxon>Gaiella</taxon>
    </lineage>
</organism>
<comment type="caution">
    <text evidence="1">The sequence shown here is derived from an EMBL/GenBank/DDBJ whole genome shotgun (WGS) entry which is preliminary data.</text>
</comment>
<reference evidence="2" key="2">
    <citation type="journal article" date="2019" name="MicrobiologyOpen">
        <title>High-quality draft genome sequence of Gaiella occulta isolated from a 150 meter deep mineral water borehole and comparison with the genome sequences of other deep-branching lineages of the phylum Actinobacteria.</title>
        <authorList>
            <person name="Severino R."/>
            <person name="Froufe H.J.C."/>
            <person name="Barroso C."/>
            <person name="Albuquerque L."/>
            <person name="Lobo-da-Cunha A."/>
            <person name="da Costa M.S."/>
            <person name="Egas C."/>
        </authorList>
    </citation>
    <scope>NUCLEOTIDE SEQUENCE [LARGE SCALE GENOMIC DNA]</scope>
    <source>
        <strain evidence="2">F2-233</strain>
    </source>
</reference>
<dbReference type="InterPro" id="IPR015421">
    <property type="entry name" value="PyrdxlP-dep_Trfase_major"/>
</dbReference>
<dbReference type="Gene3D" id="3.40.640.10">
    <property type="entry name" value="Type I PLP-dependent aspartate aminotransferase-like (Major domain)"/>
    <property type="match status" value="1"/>
</dbReference>
<protein>
    <submittedName>
        <fullName evidence="1">Uncharacterized protein</fullName>
    </submittedName>
</protein>
<dbReference type="AlphaFoldDB" id="A0A7M2YZ91"/>
<evidence type="ECO:0000313" key="1">
    <source>
        <dbReference type="EMBL" id="RDI74819.1"/>
    </source>
</evidence>
<dbReference type="RefSeq" id="WP_147281222.1">
    <property type="nucleotide sequence ID" value="NZ_QQZY01000003.1"/>
</dbReference>
<evidence type="ECO:0000313" key="2">
    <source>
        <dbReference type="Proteomes" id="UP000254134"/>
    </source>
</evidence>
<dbReference type="Proteomes" id="UP000254134">
    <property type="component" value="Unassembled WGS sequence"/>
</dbReference>